<keyword evidence="3 7" id="KW-0812">Transmembrane</keyword>
<dbReference type="PANTHER" id="PTHR23513:SF11">
    <property type="entry name" value="STAPHYLOFERRIN A TRANSPORTER"/>
    <property type="match status" value="1"/>
</dbReference>
<feature type="transmembrane region" description="Helical" evidence="7">
    <location>
        <begin position="308"/>
        <end position="327"/>
    </location>
</feature>
<dbReference type="EMBL" id="JBHSOF010000010">
    <property type="protein sequence ID" value="MFC5663425.1"/>
    <property type="molecule type" value="Genomic_DNA"/>
</dbReference>
<sequence length="454" mass="45840">MTGETKRVPDRRRRLLSRPAVLGERDFRWFFVGYATSLVGSSMAPVAVAFAVLDGGGGGSDLGRVMAARVLPIVLVLLVGGVVADRLGSRRVMLAADVLRCAVQAGFAAVLATGHASVWVMVALVAVWGLGEGVFLPALGALVPALVRREEHLSDANTLLGLARSVSTVAGPALAGVITAGYGPGAVLLIDAVTYGVGALALARLSAALPDAADAAAGADAAREKGSMLADLRDGWTEFASRRWLWVTTLQMALFNLLVWAPFLVLGPLTAQRELGGARAWGLVMGVYGVGAVLGGLLMLGRRPGRPLAVATVATLGWALPSAVLAAGLPLGWTVAAALVAGAGSAVCGSLYGSTLQSWVPAEALARVTAFGGLGAFVLGPLGLAAAGPLADRVGVSAVLAFGAGWQLVAGLVVLAMPAVRGRRWTEPGDPGARSAPVPGSEEVRPAPSAAGAG</sequence>
<evidence type="ECO:0000256" key="2">
    <source>
        <dbReference type="ARBA" id="ARBA00022475"/>
    </source>
</evidence>
<dbReference type="PROSITE" id="PS50850">
    <property type="entry name" value="MFS"/>
    <property type="match status" value="1"/>
</dbReference>
<evidence type="ECO:0000256" key="4">
    <source>
        <dbReference type="ARBA" id="ARBA00022989"/>
    </source>
</evidence>
<gene>
    <name evidence="9" type="ORF">ACFP3U_10595</name>
</gene>
<evidence type="ECO:0000256" key="3">
    <source>
        <dbReference type="ARBA" id="ARBA00022692"/>
    </source>
</evidence>
<dbReference type="Proteomes" id="UP001595975">
    <property type="component" value="Unassembled WGS sequence"/>
</dbReference>
<dbReference type="PANTHER" id="PTHR23513">
    <property type="entry name" value="INTEGRAL MEMBRANE EFFLUX PROTEIN-RELATED"/>
    <property type="match status" value="1"/>
</dbReference>
<dbReference type="InterPro" id="IPR020846">
    <property type="entry name" value="MFS_dom"/>
</dbReference>
<feature type="transmembrane region" description="Helical" evidence="7">
    <location>
        <begin position="27"/>
        <end position="53"/>
    </location>
</feature>
<feature type="transmembrane region" description="Helical" evidence="7">
    <location>
        <begin position="65"/>
        <end position="85"/>
    </location>
</feature>
<feature type="transmembrane region" description="Helical" evidence="7">
    <location>
        <begin position="278"/>
        <end position="301"/>
    </location>
</feature>
<feature type="region of interest" description="Disordered" evidence="6">
    <location>
        <begin position="425"/>
        <end position="454"/>
    </location>
</feature>
<comment type="caution">
    <text evidence="9">The sequence shown here is derived from an EMBL/GenBank/DDBJ whole genome shotgun (WGS) entry which is preliminary data.</text>
</comment>
<keyword evidence="10" id="KW-1185">Reference proteome</keyword>
<feature type="transmembrane region" description="Helical" evidence="7">
    <location>
        <begin position="333"/>
        <end position="352"/>
    </location>
</feature>
<dbReference type="RefSeq" id="WP_380225091.1">
    <property type="nucleotide sequence ID" value="NZ_JBHSOF010000010.1"/>
</dbReference>
<evidence type="ECO:0000256" key="7">
    <source>
        <dbReference type="SAM" id="Phobius"/>
    </source>
</evidence>
<feature type="domain" description="Major facilitator superfamily (MFS) profile" evidence="8">
    <location>
        <begin position="21"/>
        <end position="421"/>
    </location>
</feature>
<accession>A0ABW0X0X7</accession>
<dbReference type="Pfam" id="PF07690">
    <property type="entry name" value="MFS_1"/>
    <property type="match status" value="1"/>
</dbReference>
<comment type="subcellular location">
    <subcellularLocation>
        <location evidence="1">Cell membrane</location>
        <topology evidence="1">Multi-pass membrane protein</topology>
    </subcellularLocation>
</comment>
<evidence type="ECO:0000256" key="6">
    <source>
        <dbReference type="SAM" id="MobiDB-lite"/>
    </source>
</evidence>
<feature type="transmembrane region" description="Helical" evidence="7">
    <location>
        <begin position="244"/>
        <end position="266"/>
    </location>
</feature>
<dbReference type="SUPFAM" id="SSF103473">
    <property type="entry name" value="MFS general substrate transporter"/>
    <property type="match status" value="1"/>
</dbReference>
<proteinExistence type="predicted"/>
<dbReference type="CDD" id="cd06173">
    <property type="entry name" value="MFS_MefA_like"/>
    <property type="match status" value="1"/>
</dbReference>
<dbReference type="Gene3D" id="1.20.1250.20">
    <property type="entry name" value="MFS general substrate transporter like domains"/>
    <property type="match status" value="1"/>
</dbReference>
<name>A0ABW0X0X7_9ACTN</name>
<evidence type="ECO:0000259" key="8">
    <source>
        <dbReference type="PROSITE" id="PS50850"/>
    </source>
</evidence>
<dbReference type="InterPro" id="IPR011701">
    <property type="entry name" value="MFS"/>
</dbReference>
<feature type="transmembrane region" description="Helical" evidence="7">
    <location>
        <begin position="159"/>
        <end position="180"/>
    </location>
</feature>
<evidence type="ECO:0000256" key="5">
    <source>
        <dbReference type="ARBA" id="ARBA00023136"/>
    </source>
</evidence>
<feature type="transmembrane region" description="Helical" evidence="7">
    <location>
        <begin position="394"/>
        <end position="416"/>
    </location>
</feature>
<protein>
    <submittedName>
        <fullName evidence="9">MFS transporter</fullName>
    </submittedName>
</protein>
<keyword evidence="5 7" id="KW-0472">Membrane</keyword>
<dbReference type="InterPro" id="IPR036259">
    <property type="entry name" value="MFS_trans_sf"/>
</dbReference>
<evidence type="ECO:0000313" key="10">
    <source>
        <dbReference type="Proteomes" id="UP001595975"/>
    </source>
</evidence>
<feature type="transmembrane region" description="Helical" evidence="7">
    <location>
        <begin position="364"/>
        <end position="388"/>
    </location>
</feature>
<evidence type="ECO:0000313" key="9">
    <source>
        <dbReference type="EMBL" id="MFC5663425.1"/>
    </source>
</evidence>
<reference evidence="10" key="1">
    <citation type="journal article" date="2019" name="Int. J. Syst. Evol. Microbiol.">
        <title>The Global Catalogue of Microorganisms (GCM) 10K type strain sequencing project: providing services to taxonomists for standard genome sequencing and annotation.</title>
        <authorList>
            <consortium name="The Broad Institute Genomics Platform"/>
            <consortium name="The Broad Institute Genome Sequencing Center for Infectious Disease"/>
            <person name="Wu L."/>
            <person name="Ma J."/>
        </authorList>
    </citation>
    <scope>NUCLEOTIDE SEQUENCE [LARGE SCALE GENOMIC DNA]</scope>
    <source>
        <strain evidence="10">CGMCC 4.1437</strain>
    </source>
</reference>
<organism evidence="9 10">
    <name type="scientific">Kitasatospora misakiensis</name>
    <dbReference type="NCBI Taxonomy" id="67330"/>
    <lineage>
        <taxon>Bacteria</taxon>
        <taxon>Bacillati</taxon>
        <taxon>Actinomycetota</taxon>
        <taxon>Actinomycetes</taxon>
        <taxon>Kitasatosporales</taxon>
        <taxon>Streptomycetaceae</taxon>
        <taxon>Kitasatospora</taxon>
    </lineage>
</organism>
<keyword evidence="4 7" id="KW-1133">Transmembrane helix</keyword>
<evidence type="ECO:0000256" key="1">
    <source>
        <dbReference type="ARBA" id="ARBA00004651"/>
    </source>
</evidence>
<keyword evidence="2" id="KW-1003">Cell membrane</keyword>